<dbReference type="KEGG" id="ssm:Spirs_0614"/>
<evidence type="ECO:0000313" key="2">
    <source>
        <dbReference type="EMBL" id="ADK79758.1"/>
    </source>
</evidence>
<dbReference type="STRING" id="573413.Spirs_0614"/>
<reference evidence="2 3" key="1">
    <citation type="journal article" date="2010" name="Stand. Genomic Sci.">
        <title>Complete genome sequence of Spirochaeta smaragdinae type strain (SEBR 4228).</title>
        <authorList>
            <person name="Mavromatis K."/>
            <person name="Yasawong M."/>
            <person name="Chertkov O."/>
            <person name="Lapidus A."/>
            <person name="Lucas S."/>
            <person name="Nolan M."/>
            <person name="Del Rio T.G."/>
            <person name="Tice H."/>
            <person name="Cheng J.F."/>
            <person name="Pitluck S."/>
            <person name="Liolios K."/>
            <person name="Ivanova N."/>
            <person name="Tapia R."/>
            <person name="Han C."/>
            <person name="Bruce D."/>
            <person name="Goodwin L."/>
            <person name="Pati A."/>
            <person name="Chen A."/>
            <person name="Palaniappan K."/>
            <person name="Land M."/>
            <person name="Hauser L."/>
            <person name="Chang Y.J."/>
            <person name="Jeffries C.D."/>
            <person name="Detter J.C."/>
            <person name="Rohde M."/>
            <person name="Brambilla E."/>
            <person name="Spring S."/>
            <person name="Goker M."/>
            <person name="Sikorski J."/>
            <person name="Woyke T."/>
            <person name="Bristow J."/>
            <person name="Eisen J.A."/>
            <person name="Markowitz V."/>
            <person name="Hugenholtz P."/>
            <person name="Klenk H.P."/>
            <person name="Kyrpides N.C."/>
        </authorList>
    </citation>
    <scope>NUCLEOTIDE SEQUENCE [LARGE SCALE GENOMIC DNA]</scope>
    <source>
        <strain evidence="3">DSM 11293 / JCM 15392 / SEBR 4228</strain>
    </source>
</reference>
<feature type="transmembrane region" description="Helical" evidence="1">
    <location>
        <begin position="37"/>
        <end position="58"/>
    </location>
</feature>
<evidence type="ECO:0000313" key="3">
    <source>
        <dbReference type="Proteomes" id="UP000002318"/>
    </source>
</evidence>
<keyword evidence="3" id="KW-1185">Reference proteome</keyword>
<dbReference type="Proteomes" id="UP000002318">
    <property type="component" value="Chromosome"/>
</dbReference>
<dbReference type="AlphaFoldDB" id="E1RBM8"/>
<proteinExistence type="predicted"/>
<sequence length="248" mass="27144">MQEKEKTEATAALLRSMPVPRPFTTARFILARGAMGWYVNLIVALVVGGLLVLSAKSLGAGSSAAASLVIIAALGFVLYRLLLRIIEPFRISKLLREGMVTVVPIVEKMQTTSLFSRIGSKLRSRYILGWKKNTALETESTLIADFDGTEQYQGESCVLLFRPSEDEEARPTAFFALSCFLYHRALAFADLLETKEAQEKAKVAINLDDDWHSVLGKTASSLFGRLIMTLVLIAAIGGALFLVLSRGN</sequence>
<protein>
    <submittedName>
        <fullName evidence="2">Uncharacterized protein</fullName>
    </submittedName>
</protein>
<gene>
    <name evidence="2" type="ordered locus">Spirs_0614</name>
</gene>
<dbReference type="HOGENOM" id="CLU_1119619_0_0_12"/>
<evidence type="ECO:0000256" key="1">
    <source>
        <dbReference type="SAM" id="Phobius"/>
    </source>
</evidence>
<keyword evidence="1" id="KW-0472">Membrane</keyword>
<name>E1RBM8_SEDSS</name>
<keyword evidence="1" id="KW-1133">Transmembrane helix</keyword>
<dbReference type="EMBL" id="CP002116">
    <property type="protein sequence ID" value="ADK79758.1"/>
    <property type="molecule type" value="Genomic_DNA"/>
</dbReference>
<feature type="transmembrane region" description="Helical" evidence="1">
    <location>
        <begin position="64"/>
        <end position="83"/>
    </location>
</feature>
<feature type="transmembrane region" description="Helical" evidence="1">
    <location>
        <begin position="222"/>
        <end position="244"/>
    </location>
</feature>
<accession>E1RBM8</accession>
<organism evidence="2 3">
    <name type="scientific">Sediminispirochaeta smaragdinae (strain DSM 11293 / JCM 15392 / SEBR 4228)</name>
    <name type="common">Spirochaeta smaragdinae</name>
    <dbReference type="NCBI Taxonomy" id="573413"/>
    <lineage>
        <taxon>Bacteria</taxon>
        <taxon>Pseudomonadati</taxon>
        <taxon>Spirochaetota</taxon>
        <taxon>Spirochaetia</taxon>
        <taxon>Spirochaetales</taxon>
        <taxon>Spirochaetaceae</taxon>
        <taxon>Sediminispirochaeta</taxon>
    </lineage>
</organism>
<keyword evidence="1" id="KW-0812">Transmembrane</keyword>